<proteinExistence type="inferred from homology"/>
<dbReference type="PANTHER" id="PTHR12353">
    <property type="entry name" value="DISKS LARGE-ASSOCIATED PROTEIN DAP SAP90/PSD-95-ASSOCIATED PROTEIN"/>
    <property type="match status" value="1"/>
</dbReference>
<protein>
    <submittedName>
        <fullName evidence="3">DLGP1 protein</fullName>
    </submittedName>
</protein>
<dbReference type="PANTHER" id="PTHR12353:SF7">
    <property type="entry name" value="DISKS LARGE-ASSOCIATED PROTEIN 1"/>
    <property type="match status" value="1"/>
</dbReference>
<evidence type="ECO:0000256" key="2">
    <source>
        <dbReference type="SAM" id="MobiDB-lite"/>
    </source>
</evidence>
<dbReference type="InterPro" id="IPR005026">
    <property type="entry name" value="SAPAP"/>
</dbReference>
<dbReference type="AlphaFoldDB" id="A0A7L2LH32"/>
<keyword evidence="4" id="KW-1185">Reference proteome</keyword>
<dbReference type="GO" id="GO:0060090">
    <property type="term" value="F:molecular adaptor activity"/>
    <property type="evidence" value="ECO:0007669"/>
    <property type="project" value="TreeGrafter"/>
</dbReference>
<dbReference type="Proteomes" id="UP000527178">
    <property type="component" value="Unassembled WGS sequence"/>
</dbReference>
<feature type="region of interest" description="Disordered" evidence="2">
    <location>
        <begin position="895"/>
        <end position="965"/>
    </location>
</feature>
<feature type="region of interest" description="Disordered" evidence="2">
    <location>
        <begin position="150"/>
        <end position="201"/>
    </location>
</feature>
<dbReference type="GO" id="GO:0098978">
    <property type="term" value="C:glutamatergic synapse"/>
    <property type="evidence" value="ECO:0007669"/>
    <property type="project" value="TreeGrafter"/>
</dbReference>
<feature type="non-terminal residue" evidence="3">
    <location>
        <position position="975"/>
    </location>
</feature>
<dbReference type="GO" id="GO:0023052">
    <property type="term" value="P:signaling"/>
    <property type="evidence" value="ECO:0007669"/>
    <property type="project" value="InterPro"/>
</dbReference>
<feature type="non-terminal residue" evidence="3">
    <location>
        <position position="1"/>
    </location>
</feature>
<gene>
    <name evidence="3" type="primary">Dlgap1</name>
    <name evidence="3" type="ORF">HIPICT_R03487</name>
</gene>
<comment type="similarity">
    <text evidence="1">Belongs to the SAPAP family.</text>
</comment>
<feature type="region of interest" description="Disordered" evidence="2">
    <location>
        <begin position="347"/>
        <end position="368"/>
    </location>
</feature>
<evidence type="ECO:0000313" key="4">
    <source>
        <dbReference type="Proteomes" id="UP000527178"/>
    </source>
</evidence>
<sequence>MKGLSGSRSHHHGVACDPACDSLPHHQDRKPYLLNPVDPHPTDHPYYTQRNSFQAECMVPYNDQIASSTFPRRHYSSHHELKDECALVPHGTANKTNRIPANLLDQFERQLPLNRDGYHTLQYKRTAMEHRSDSPGRIRHLVHSVQKLFTKSHSLEGPSKGSVNGGKASPEESQTMRYGKRSKSKERRSEGKPRSNASGWWSSDDNLDNDVCIYHGPSGVMTMGRCPDRSSSQYFMEAYNTISEHTVKSSRSNNDVKCSTCANLPVNLDSQLMKKSSWSSTLTVSRAREVYQKASVNMDQTVVKAETCQQERSCQYLQVPQDEWTGYTPRGKDDEIPCRRMRSGSYIKAMGDDDSGDSDTSPKPSPKIAARRESYLKATQPSLTELTTLKISSEHSPKLQIRSHSYLRAVSEVSINRSLDSLDPAGLLTSPKFRSRNESYMRAMSTISQVSEMEVNGQFESVCESVFSELESQAVEALDLPMPGCFRMRSHSYVRAIEKGCSQDDECISLRSSSPPRTTTTVRTIQSSTVSSCITTYKKTPPPVPPRTTTKPFISITAQSSTESAQDAYMDGHGQRGDIISQSGLSNSTESLDSMKALTAAIEAANAQIHGPASQHVGNNTATVTTTTTIATVAVEDRKKDHFKKNRCLFFGIQVDGAEESTIPGDNKATSKFQSIGVQVEEEKCFRRFTRSNSVTTAVQADLDFHENFEIIDPQEDNTCSGQISRQFSRDASTSTVSIQGSGNHYHACAVDDDFETDFDPSILPPPDPWIDSITEDPLEAVQRSVCPRDGHWFLKLLQAERDRMEGWCQQMEREERENNLPEDILGKIRTAVGSAQLLMAQKFYQFRELCEENLNPNAHPRPTSQDLAGFWDMLQLSIENISMKFDELHQLKANNWKQMDPHDKKERRVPPPVPKKPSKGQVPLIRERSLESSQRQEARKRLMAAKRAASVRQNSATESAESIEIYIPEAQTRL</sequence>
<dbReference type="Pfam" id="PF03359">
    <property type="entry name" value="GKAP"/>
    <property type="match status" value="1"/>
</dbReference>
<dbReference type="EMBL" id="VWYN01006334">
    <property type="protein sequence ID" value="NXR46552.1"/>
    <property type="molecule type" value="Genomic_DNA"/>
</dbReference>
<organism evidence="3 4">
    <name type="scientific">Hippolais icterina</name>
    <name type="common">icterine warbler</name>
    <dbReference type="NCBI Taxonomy" id="68497"/>
    <lineage>
        <taxon>Eukaryota</taxon>
        <taxon>Metazoa</taxon>
        <taxon>Chordata</taxon>
        <taxon>Craniata</taxon>
        <taxon>Vertebrata</taxon>
        <taxon>Euteleostomi</taxon>
        <taxon>Archelosauria</taxon>
        <taxon>Archosauria</taxon>
        <taxon>Dinosauria</taxon>
        <taxon>Saurischia</taxon>
        <taxon>Theropoda</taxon>
        <taxon>Coelurosauria</taxon>
        <taxon>Aves</taxon>
        <taxon>Neognathae</taxon>
        <taxon>Neoaves</taxon>
        <taxon>Telluraves</taxon>
        <taxon>Australaves</taxon>
        <taxon>Passeriformes</taxon>
        <taxon>Sylvioidea</taxon>
        <taxon>Sylviidae</taxon>
        <taxon>Acrocephalinae</taxon>
        <taxon>Hippolais</taxon>
    </lineage>
</organism>
<comment type="caution">
    <text evidence="3">The sequence shown here is derived from an EMBL/GenBank/DDBJ whole genome shotgun (WGS) entry which is preliminary data.</text>
</comment>
<feature type="compositionally biased region" description="Basic and acidic residues" evidence="2">
    <location>
        <begin position="926"/>
        <end position="941"/>
    </location>
</feature>
<evidence type="ECO:0000256" key="1">
    <source>
        <dbReference type="ARBA" id="ARBA00008839"/>
    </source>
</evidence>
<reference evidence="3 4" key="1">
    <citation type="submission" date="2019-09" db="EMBL/GenBank/DDBJ databases">
        <title>Bird 10,000 Genomes (B10K) Project - Family phase.</title>
        <authorList>
            <person name="Zhang G."/>
        </authorList>
    </citation>
    <scope>NUCLEOTIDE SEQUENCE [LARGE SCALE GENOMIC DNA]</scope>
    <source>
        <strain evidence="3">B10K-DU-002-18</strain>
        <tissue evidence="3">Muscle</tissue>
    </source>
</reference>
<name>A0A7L2LH32_9SYLV</name>
<evidence type="ECO:0000313" key="3">
    <source>
        <dbReference type="EMBL" id="NXR46552.1"/>
    </source>
</evidence>
<feature type="compositionally biased region" description="Basic and acidic residues" evidence="2">
    <location>
        <begin position="900"/>
        <end position="910"/>
    </location>
</feature>
<dbReference type="GO" id="GO:0099572">
    <property type="term" value="C:postsynaptic specialization"/>
    <property type="evidence" value="ECO:0007669"/>
    <property type="project" value="TreeGrafter"/>
</dbReference>
<accession>A0A7L2LH32</accession>
<feature type="compositionally biased region" description="Polar residues" evidence="2">
    <location>
        <begin position="952"/>
        <end position="961"/>
    </location>
</feature>